<dbReference type="AlphaFoldDB" id="X6M3F7"/>
<evidence type="ECO:0000313" key="2">
    <source>
        <dbReference type="EMBL" id="ETO08171.1"/>
    </source>
</evidence>
<feature type="chain" id="PRO_5004975124" evidence="1">
    <location>
        <begin position="20"/>
        <end position="169"/>
    </location>
</feature>
<evidence type="ECO:0000256" key="1">
    <source>
        <dbReference type="SAM" id="SignalP"/>
    </source>
</evidence>
<dbReference type="Proteomes" id="UP000023152">
    <property type="component" value="Unassembled WGS sequence"/>
</dbReference>
<accession>X6M3F7</accession>
<dbReference type="EMBL" id="ASPP01025290">
    <property type="protein sequence ID" value="ETO08171.1"/>
    <property type="molecule type" value="Genomic_DNA"/>
</dbReference>
<organism evidence="2 3">
    <name type="scientific">Reticulomyxa filosa</name>
    <dbReference type="NCBI Taxonomy" id="46433"/>
    <lineage>
        <taxon>Eukaryota</taxon>
        <taxon>Sar</taxon>
        <taxon>Rhizaria</taxon>
        <taxon>Retaria</taxon>
        <taxon>Foraminifera</taxon>
        <taxon>Monothalamids</taxon>
        <taxon>Reticulomyxidae</taxon>
        <taxon>Reticulomyxa</taxon>
    </lineage>
</organism>
<feature type="signal peptide" evidence="1">
    <location>
        <begin position="1"/>
        <end position="19"/>
    </location>
</feature>
<proteinExistence type="predicted"/>
<evidence type="ECO:0000313" key="3">
    <source>
        <dbReference type="Proteomes" id="UP000023152"/>
    </source>
</evidence>
<sequence>MKEMSKILFPLLNLQLCATQDINIFLCFYSTNFQVISKINIKHLILTISVNEIVYIYNNEVGQVSAKKFLSTPKKFFSKFFLEGEKDKSKNNILSPYWKKDAKLFIDLDLKSSNKLYLRKSQKTKLIKRTTTFRNEKELQCNKWISKLYLTFKIYNTKISEDACKFFET</sequence>
<gene>
    <name evidence="2" type="ORF">RFI_29218</name>
</gene>
<keyword evidence="1" id="KW-0732">Signal</keyword>
<reference evidence="2 3" key="1">
    <citation type="journal article" date="2013" name="Curr. Biol.">
        <title>The Genome of the Foraminiferan Reticulomyxa filosa.</title>
        <authorList>
            <person name="Glockner G."/>
            <person name="Hulsmann N."/>
            <person name="Schleicher M."/>
            <person name="Noegel A.A."/>
            <person name="Eichinger L."/>
            <person name="Gallinger C."/>
            <person name="Pawlowski J."/>
            <person name="Sierra R."/>
            <person name="Euteneuer U."/>
            <person name="Pillet L."/>
            <person name="Moustafa A."/>
            <person name="Platzer M."/>
            <person name="Groth M."/>
            <person name="Szafranski K."/>
            <person name="Schliwa M."/>
        </authorList>
    </citation>
    <scope>NUCLEOTIDE SEQUENCE [LARGE SCALE GENOMIC DNA]</scope>
</reference>
<keyword evidence="3" id="KW-1185">Reference proteome</keyword>
<protein>
    <submittedName>
        <fullName evidence="2">Uncharacterized protein</fullName>
    </submittedName>
</protein>
<name>X6M3F7_RETFI</name>
<comment type="caution">
    <text evidence="2">The sequence shown here is derived from an EMBL/GenBank/DDBJ whole genome shotgun (WGS) entry which is preliminary data.</text>
</comment>